<keyword evidence="3" id="KW-1185">Reference proteome</keyword>
<dbReference type="Pfam" id="PF01144">
    <property type="entry name" value="CoA_trans"/>
    <property type="match status" value="1"/>
</dbReference>
<evidence type="ECO:0000256" key="1">
    <source>
        <dbReference type="ARBA" id="ARBA00022679"/>
    </source>
</evidence>
<dbReference type="Gene3D" id="3.40.1080.10">
    <property type="entry name" value="Glutaconate Coenzyme A-transferase"/>
    <property type="match status" value="1"/>
</dbReference>
<dbReference type="RefSeq" id="WP_129611250.1">
    <property type="nucleotide sequence ID" value="NZ_UWOC01000192.1"/>
</dbReference>
<dbReference type="PANTHER" id="PTHR13707">
    <property type="entry name" value="KETOACID-COENZYME A TRANSFERASE"/>
    <property type="match status" value="1"/>
</dbReference>
<dbReference type="SUPFAM" id="SSF100950">
    <property type="entry name" value="NagB/RpiA/CoA transferase-like"/>
    <property type="match status" value="1"/>
</dbReference>
<name>A0A3S4BYY7_9BRAD</name>
<dbReference type="GO" id="GO:0008410">
    <property type="term" value="F:CoA-transferase activity"/>
    <property type="evidence" value="ECO:0007669"/>
    <property type="project" value="InterPro"/>
</dbReference>
<sequence>MTADGRREKRIAPDTVATFLAEHLADGDLLAIGGLFKQGRPMALVREVIRQGRRGLRLVSSPGSGFDVDLMIAAGCVAETYLAAVTLEDRMCPAFRGAVEAGTVTAHCVDALSVVGGFLAAANGVPFQPVAAWKGSDVPRHNPLVTPITCPFTGASLYATRAIRPKLALLHAQEADRFGNVRHLATMTYADQLIARSADAVLVSVDRIVPDDDIVARPRETSIPCIYVDAVVEIPYGAHPTGSFPLYSIDEAAIEHYAEIAEAARRGGAGADARLADYLTHHVTGPPGHPDYLDRIGGAARLAALEREAALP</sequence>
<gene>
    <name evidence="2" type="primary">catI_1</name>
    <name evidence="2" type="ORF">RHODGE_RHODGE_04459</name>
</gene>
<keyword evidence="1" id="KW-0808">Transferase</keyword>
<dbReference type="PANTHER" id="PTHR13707:SF60">
    <property type="entry name" value="ACETATE COA-TRANSFERASE SUBUNIT ALPHA"/>
    <property type="match status" value="1"/>
</dbReference>
<dbReference type="AlphaFoldDB" id="A0A3S4BYY7"/>
<dbReference type="OrthoDB" id="9777193at2"/>
<proteinExistence type="predicted"/>
<reference evidence="3" key="1">
    <citation type="submission" date="2018-10" db="EMBL/GenBank/DDBJ databases">
        <authorList>
            <person name="Peiro R."/>
            <person name="Begona"/>
            <person name="Cbmso G."/>
            <person name="Lopez M."/>
            <person name="Gonzalez S."/>
            <person name="Sacristan E."/>
            <person name="Castillo E."/>
        </authorList>
    </citation>
    <scope>NUCLEOTIDE SEQUENCE [LARGE SCALE GENOMIC DNA]</scope>
</reference>
<comment type="caution">
    <text evidence="2">The sequence shown here is derived from an EMBL/GenBank/DDBJ whole genome shotgun (WGS) entry which is preliminary data.</text>
</comment>
<accession>A0A3S4BYY7</accession>
<dbReference type="InterPro" id="IPR004165">
    <property type="entry name" value="CoA_trans_fam_I"/>
</dbReference>
<organism evidence="2 3">
    <name type="scientific">Rhodoplanes serenus</name>
    <dbReference type="NCBI Taxonomy" id="200615"/>
    <lineage>
        <taxon>Bacteria</taxon>
        <taxon>Pseudomonadati</taxon>
        <taxon>Pseudomonadota</taxon>
        <taxon>Alphaproteobacteria</taxon>
        <taxon>Hyphomicrobiales</taxon>
        <taxon>Nitrobacteraceae</taxon>
        <taxon>Rhodoplanes</taxon>
    </lineage>
</organism>
<dbReference type="EMBL" id="UWOC01000192">
    <property type="protein sequence ID" value="VCU10894.1"/>
    <property type="molecule type" value="Genomic_DNA"/>
</dbReference>
<dbReference type="Proteomes" id="UP000289200">
    <property type="component" value="Unassembled WGS sequence"/>
</dbReference>
<evidence type="ECO:0000313" key="3">
    <source>
        <dbReference type="Proteomes" id="UP000289200"/>
    </source>
</evidence>
<protein>
    <submittedName>
        <fullName evidence="2">3-oxoadipate CoA-transferase subunit A</fullName>
    </submittedName>
</protein>
<dbReference type="SMART" id="SM00882">
    <property type="entry name" value="CoA_trans"/>
    <property type="match status" value="1"/>
</dbReference>
<dbReference type="InterPro" id="IPR037171">
    <property type="entry name" value="NagB/RpiA_transferase-like"/>
</dbReference>
<evidence type="ECO:0000313" key="2">
    <source>
        <dbReference type="EMBL" id="VCU10894.1"/>
    </source>
</evidence>